<dbReference type="PROSITE" id="PS51294">
    <property type="entry name" value="HTH_MYB"/>
    <property type="match status" value="1"/>
</dbReference>
<dbReference type="RefSeq" id="XP_019634930.1">
    <property type="nucleotide sequence ID" value="XM_019779371.1"/>
</dbReference>
<evidence type="ECO:0000313" key="4">
    <source>
        <dbReference type="Proteomes" id="UP000515135"/>
    </source>
</evidence>
<keyword evidence="4" id="KW-1185">Reference proteome</keyword>
<sequence>MIIFICRYEEDGDITALESALPIFDSLVSDFAVPEDQVSEARGLVMTQSVLVCCRGGDFQAAEQVFSRVWVPGAATTAKRKKLRSKVQEVMRSGNPDHSLVQVRCSYDKFLTWMIQFLHLIVDGFSLPFLLKAAQRVLRARIDAGDGTEAPEESLSQSESDSDMYETPSENEAPPKEQEEEFVFNSPALLRECFLVMAKEERSGSEWTDVNGYDYRNLRGDLAKSREAKTSGAASEKDLEQNREEKTSGSGVRKSPRKHQQAAKNSEPTERRSPRKKTSSETTGRHEFATHGAVQSRGEKRKQQTDEENFEKTENRKKTQTTSAPSTDRNNPGRMQKSGDTGKDIRYWMTSDQPSTSGVRKKVHKQAERRTLVESDSESSEEETRKENVTQGSKKRPRDRPEYGNGVKETWSSDEETFRAPVKKKYYIYDSDSDSSENFPSALPCSAASLVVPRRLVQKREPLDITSKGQVRSRFRWAEYEVENLIKGVQEYGVGHWSEILDNYRFKNRTNVNLKDKWRQLVKSGTVREFP</sequence>
<accession>A0A6P4Z047</accession>
<dbReference type="PANTHER" id="PTHR46833:SF1">
    <property type="entry name" value="TELOMERIC REPEAT-BINDING FACTOR 2"/>
    <property type="match status" value="1"/>
</dbReference>
<gene>
    <name evidence="5" type="primary">LOC109477905</name>
</gene>
<dbReference type="PANTHER" id="PTHR46833">
    <property type="entry name" value="TELOMERIC REPEAT-BINDING FACTOR 2 TERF2"/>
    <property type="match status" value="1"/>
</dbReference>
<reference evidence="5" key="1">
    <citation type="submission" date="2025-08" db="UniProtKB">
        <authorList>
            <consortium name="RefSeq"/>
        </authorList>
    </citation>
    <scope>IDENTIFICATION</scope>
    <source>
        <tissue evidence="5">Gonad</tissue>
    </source>
</reference>
<dbReference type="Proteomes" id="UP000515135">
    <property type="component" value="Unplaced"/>
</dbReference>
<dbReference type="GO" id="GO:0042162">
    <property type="term" value="F:telomeric DNA binding"/>
    <property type="evidence" value="ECO:0007669"/>
    <property type="project" value="InterPro"/>
</dbReference>
<proteinExistence type="predicted"/>
<evidence type="ECO:0000259" key="2">
    <source>
        <dbReference type="PROSITE" id="PS50090"/>
    </source>
</evidence>
<feature type="domain" description="Myb-like" evidence="2">
    <location>
        <begin position="469"/>
        <end position="522"/>
    </location>
</feature>
<dbReference type="GO" id="GO:0031848">
    <property type="term" value="P:protection from non-homologous end joining at telomere"/>
    <property type="evidence" value="ECO:0007669"/>
    <property type="project" value="InterPro"/>
</dbReference>
<dbReference type="GO" id="GO:0005634">
    <property type="term" value="C:nucleus"/>
    <property type="evidence" value="ECO:0007669"/>
    <property type="project" value="InterPro"/>
</dbReference>
<dbReference type="CDD" id="cd11660">
    <property type="entry name" value="SANT_TRF"/>
    <property type="match status" value="1"/>
</dbReference>
<dbReference type="Gene3D" id="1.10.246.220">
    <property type="match status" value="1"/>
</dbReference>
<dbReference type="InterPro" id="IPR009057">
    <property type="entry name" value="Homeodomain-like_sf"/>
</dbReference>
<protein>
    <submittedName>
        <fullName evidence="5">Telomeric repeat-binding factor 2-like</fullName>
    </submittedName>
</protein>
<feature type="domain" description="HTH myb-type" evidence="3">
    <location>
        <begin position="469"/>
        <end position="526"/>
    </location>
</feature>
<dbReference type="Gene3D" id="1.25.40.210">
    <property type="entry name" value="Telomere repeat-binding factor, dimerisation domain"/>
    <property type="match status" value="1"/>
</dbReference>
<feature type="region of interest" description="Disordered" evidence="1">
    <location>
        <begin position="225"/>
        <end position="415"/>
    </location>
</feature>
<feature type="region of interest" description="Disordered" evidence="1">
    <location>
        <begin position="145"/>
        <end position="181"/>
    </location>
</feature>
<dbReference type="SMART" id="SM00717">
    <property type="entry name" value="SANT"/>
    <property type="match status" value="1"/>
</dbReference>
<name>A0A6P4Z047_BRABE</name>
<feature type="compositionally biased region" description="Basic and acidic residues" evidence="1">
    <location>
        <begin position="225"/>
        <end position="247"/>
    </location>
</feature>
<feature type="compositionally biased region" description="Basic and acidic residues" evidence="1">
    <location>
        <begin position="297"/>
        <end position="317"/>
    </location>
</feature>
<evidence type="ECO:0000259" key="3">
    <source>
        <dbReference type="PROSITE" id="PS51294"/>
    </source>
</evidence>
<dbReference type="InterPro" id="IPR036507">
    <property type="entry name" value="Telomere_rpt-bd_fac_dimer_sf"/>
</dbReference>
<organism evidence="4 5">
    <name type="scientific">Branchiostoma belcheri</name>
    <name type="common">Amphioxus</name>
    <dbReference type="NCBI Taxonomy" id="7741"/>
    <lineage>
        <taxon>Eukaryota</taxon>
        <taxon>Metazoa</taxon>
        <taxon>Chordata</taxon>
        <taxon>Cephalochordata</taxon>
        <taxon>Leptocardii</taxon>
        <taxon>Amphioxiformes</taxon>
        <taxon>Branchiostomatidae</taxon>
        <taxon>Branchiostoma</taxon>
    </lineage>
</organism>
<dbReference type="SUPFAM" id="SSF63600">
    <property type="entry name" value="Telomeric repeat binding factor (TRF) dimerisation domain"/>
    <property type="match status" value="1"/>
</dbReference>
<dbReference type="SUPFAM" id="SSF46689">
    <property type="entry name" value="Homeodomain-like"/>
    <property type="match status" value="1"/>
</dbReference>
<dbReference type="Pfam" id="PF00249">
    <property type="entry name" value="Myb_DNA-binding"/>
    <property type="match status" value="1"/>
</dbReference>
<dbReference type="GeneID" id="109477905"/>
<evidence type="ECO:0000313" key="5">
    <source>
        <dbReference type="RefSeq" id="XP_019634930.1"/>
    </source>
</evidence>
<dbReference type="InterPro" id="IPR030657">
    <property type="entry name" value="TERF2"/>
</dbReference>
<dbReference type="OrthoDB" id="608866at2759"/>
<dbReference type="InterPro" id="IPR017930">
    <property type="entry name" value="Myb_dom"/>
</dbReference>
<dbReference type="AlphaFoldDB" id="A0A6P4Z047"/>
<dbReference type="PROSITE" id="PS50090">
    <property type="entry name" value="MYB_LIKE"/>
    <property type="match status" value="1"/>
</dbReference>
<dbReference type="GO" id="GO:0000781">
    <property type="term" value="C:chromosome, telomeric region"/>
    <property type="evidence" value="ECO:0007669"/>
    <property type="project" value="InterPro"/>
</dbReference>
<feature type="compositionally biased region" description="Polar residues" evidence="1">
    <location>
        <begin position="320"/>
        <end position="330"/>
    </location>
</feature>
<dbReference type="KEGG" id="bbel:109477905"/>
<dbReference type="InterPro" id="IPR001005">
    <property type="entry name" value="SANT/Myb"/>
</dbReference>
<evidence type="ECO:0000256" key="1">
    <source>
        <dbReference type="SAM" id="MobiDB-lite"/>
    </source>
</evidence>